<dbReference type="InterPro" id="IPR037878">
    <property type="entry name" value="SPACA1"/>
</dbReference>
<keyword evidence="2" id="KW-1133">Transmembrane helix</keyword>
<keyword evidence="3" id="KW-0732">Signal</keyword>
<reference evidence="4" key="2">
    <citation type="submission" date="2025-08" db="UniProtKB">
        <authorList>
            <consortium name="Ensembl"/>
        </authorList>
    </citation>
    <scope>IDENTIFICATION</scope>
</reference>
<dbReference type="FunCoup" id="I3NCJ5">
    <property type="interactions" value="69"/>
</dbReference>
<keyword evidence="2" id="KW-0472">Membrane</keyword>
<reference evidence="4" key="3">
    <citation type="submission" date="2025-09" db="UniProtKB">
        <authorList>
            <consortium name="Ensembl"/>
        </authorList>
    </citation>
    <scope>IDENTIFICATION</scope>
</reference>
<evidence type="ECO:0000313" key="4">
    <source>
        <dbReference type="Ensembl" id="ENSSTOP00000022092.1"/>
    </source>
</evidence>
<dbReference type="Ensembl" id="ENSSTOT00000022405.1">
    <property type="protein sequence ID" value="ENSSTOP00000022092.1"/>
    <property type="gene ID" value="ENSSTOG00000005329.3"/>
</dbReference>
<keyword evidence="2" id="KW-0812">Transmembrane</keyword>
<proteinExistence type="predicted"/>
<feature type="signal peptide" evidence="3">
    <location>
        <begin position="1"/>
        <end position="29"/>
    </location>
</feature>
<dbReference type="GO" id="GO:0001675">
    <property type="term" value="P:acrosome assembly"/>
    <property type="evidence" value="ECO:0007669"/>
    <property type="project" value="Ensembl"/>
</dbReference>
<dbReference type="STRING" id="43179.ENSSTOP00000022092"/>
<sequence length="303" mass="33239">MSPGGAGSSAGLLLTVGWLLLAGFQSSCGTNVTAIQEPPLVHEAHEVHEIHEVHEVHDPHEGPEAHEPHEAHEGESEGPNKTIVKEVEFGMCTVTCGVGVREVILTNGCPGGESKCIVRVEECRGPADCGWGKPISESLESVRLACIHTSPVNRYKYMWKLLRADQQPVILANDSAILDVQRDIHPLAFQCDTMDNSEMVASIKFTVYTSNELQMRRSSRPDTDAVLVFVLTIGVIICVFVIFVLIFIIINWAAVKAFWGAKASTTEIHSELSSMRYKDSTSLDQSPAEIHGHEDDALSEWNE</sequence>
<dbReference type="OMA" id="FIIVNWA"/>
<feature type="chain" id="PRO_5003677545" evidence="3">
    <location>
        <begin position="30"/>
        <end position="303"/>
    </location>
</feature>
<dbReference type="PANTHER" id="PTHR47223:SF1">
    <property type="entry name" value="SPERM ACROSOME MEMBRANE-ASSOCIATED PROTEIN 1"/>
    <property type="match status" value="1"/>
</dbReference>
<feature type="region of interest" description="Disordered" evidence="1">
    <location>
        <begin position="283"/>
        <end position="303"/>
    </location>
</feature>
<evidence type="ECO:0000313" key="5">
    <source>
        <dbReference type="Proteomes" id="UP000005215"/>
    </source>
</evidence>
<dbReference type="AlphaFoldDB" id="I3NCJ5"/>
<name>I3NCJ5_ICTTR</name>
<dbReference type="CDD" id="cd13783">
    <property type="entry name" value="SPACA1"/>
    <property type="match status" value="1"/>
</dbReference>
<evidence type="ECO:0000256" key="1">
    <source>
        <dbReference type="SAM" id="MobiDB-lite"/>
    </source>
</evidence>
<dbReference type="Proteomes" id="UP000005215">
    <property type="component" value="Unassembled WGS sequence"/>
</dbReference>
<organism evidence="4 5">
    <name type="scientific">Ictidomys tridecemlineatus</name>
    <name type="common">Thirteen-lined ground squirrel</name>
    <name type="synonym">Spermophilus tridecemlineatus</name>
    <dbReference type="NCBI Taxonomy" id="43179"/>
    <lineage>
        <taxon>Eukaryota</taxon>
        <taxon>Metazoa</taxon>
        <taxon>Chordata</taxon>
        <taxon>Craniata</taxon>
        <taxon>Vertebrata</taxon>
        <taxon>Euteleostomi</taxon>
        <taxon>Mammalia</taxon>
        <taxon>Eutheria</taxon>
        <taxon>Euarchontoglires</taxon>
        <taxon>Glires</taxon>
        <taxon>Rodentia</taxon>
        <taxon>Sciuromorpha</taxon>
        <taxon>Sciuridae</taxon>
        <taxon>Xerinae</taxon>
        <taxon>Marmotini</taxon>
        <taxon>Ictidomys</taxon>
    </lineage>
</organism>
<feature type="region of interest" description="Disordered" evidence="1">
    <location>
        <begin position="56"/>
        <end position="78"/>
    </location>
</feature>
<feature type="compositionally biased region" description="Basic and acidic residues" evidence="1">
    <location>
        <begin position="56"/>
        <end position="75"/>
    </location>
</feature>
<evidence type="ECO:0000256" key="2">
    <source>
        <dbReference type="SAM" id="Phobius"/>
    </source>
</evidence>
<gene>
    <name evidence="4" type="primary">SPACA1</name>
</gene>
<dbReference type="eggNOG" id="ENOG502S339">
    <property type="taxonomic scope" value="Eukaryota"/>
</dbReference>
<reference evidence="5" key="1">
    <citation type="submission" date="2011-11" db="EMBL/GenBank/DDBJ databases">
        <title>The Draft Genome of Spermophilus tridecemlineatus.</title>
        <authorList>
            <consortium name="The Broad Institute Genome Assembly &amp; Analysis Group"/>
            <consortium name="Computational R&amp;D Group"/>
            <consortium name="and Sequencing Platform"/>
            <person name="Di Palma F."/>
            <person name="Alfoldi J."/>
            <person name="Johnson J."/>
            <person name="Berlin A."/>
            <person name="Gnerre S."/>
            <person name="Jaffe D."/>
            <person name="MacCallum I."/>
            <person name="Young S."/>
            <person name="Walker B.J."/>
            <person name="Lindblad-Toh K."/>
        </authorList>
    </citation>
    <scope>NUCLEOTIDE SEQUENCE [LARGE SCALE GENOMIC DNA]</scope>
</reference>
<feature type="transmembrane region" description="Helical" evidence="2">
    <location>
        <begin position="225"/>
        <end position="254"/>
    </location>
</feature>
<accession>I3NCJ5</accession>
<protein>
    <submittedName>
        <fullName evidence="4">Sperm acrosome associated 1</fullName>
    </submittedName>
</protein>
<dbReference type="InParanoid" id="I3NCJ5"/>
<dbReference type="GO" id="GO:0002080">
    <property type="term" value="C:acrosomal membrane"/>
    <property type="evidence" value="ECO:0007669"/>
    <property type="project" value="Ensembl"/>
</dbReference>
<dbReference type="EMBL" id="AGTP01035930">
    <property type="status" value="NOT_ANNOTATED_CDS"/>
    <property type="molecule type" value="Genomic_DNA"/>
</dbReference>
<dbReference type="PANTHER" id="PTHR47223">
    <property type="entry name" value="SPERM ACROSOME MEMBRANE-ASSOCIATED PROTEIN 1"/>
    <property type="match status" value="1"/>
</dbReference>
<evidence type="ECO:0000256" key="3">
    <source>
        <dbReference type="SAM" id="SignalP"/>
    </source>
</evidence>
<keyword evidence="5" id="KW-1185">Reference proteome</keyword>
<dbReference type="GeneTree" id="ENSGT00390000004211"/>